<dbReference type="InterPro" id="IPR036388">
    <property type="entry name" value="WH-like_DNA-bd_sf"/>
</dbReference>
<name>A0A2S9QIG8_9HYPH</name>
<keyword evidence="2" id="KW-0805">Transcription regulation</keyword>
<keyword evidence="4" id="KW-0804">Transcription</keyword>
<feature type="domain" description="HTH lysR-type" evidence="6">
    <location>
        <begin position="40"/>
        <end position="90"/>
    </location>
</feature>
<feature type="region of interest" description="Disordered" evidence="5">
    <location>
        <begin position="1"/>
        <end position="23"/>
    </location>
</feature>
<dbReference type="PROSITE" id="PS50931">
    <property type="entry name" value="HTH_LYSR"/>
    <property type="match status" value="1"/>
</dbReference>
<sequence length="338" mass="37165">MSKSEPRSRTAAGASGTRPRNHAMSPANLARIFYQPSVIYFNAAAECLSIRGAGRRLNIASSAVTRQIAQLEDALGLELFERDRRELKLTPAGQVLHRHIRRLSIPLETAVSELDMLRGLKTGTVHVVTVESVGISFLPQLITDFRQLYPRLQVDVSVVSSAEVIARLADERADVGFGFVARPSEHVEIAARRDVRIGVVMSPDHPLMKVPTLTLADCIAFPMAVAKPEISIRDVIEPFLQRSALNLPSLVEVDSIRMLVELALIGGYASVMTPIGAQNELRSGALRFRALEDPDLPTNRFGLMVRARSTQQFAAAVFYDHAMQHFGSLELPGEIQPE</sequence>
<evidence type="ECO:0000259" key="6">
    <source>
        <dbReference type="PROSITE" id="PS50931"/>
    </source>
</evidence>
<dbReference type="AlphaFoldDB" id="A0A2S9QIG8"/>
<dbReference type="InterPro" id="IPR036390">
    <property type="entry name" value="WH_DNA-bd_sf"/>
</dbReference>
<dbReference type="InterPro" id="IPR050950">
    <property type="entry name" value="HTH-type_LysR_regulators"/>
</dbReference>
<evidence type="ECO:0000313" key="7">
    <source>
        <dbReference type="EMBL" id="PRH89134.1"/>
    </source>
</evidence>
<dbReference type="GO" id="GO:0003700">
    <property type="term" value="F:DNA-binding transcription factor activity"/>
    <property type="evidence" value="ECO:0007669"/>
    <property type="project" value="InterPro"/>
</dbReference>
<accession>A0A2S9QIG8</accession>
<evidence type="ECO:0000256" key="2">
    <source>
        <dbReference type="ARBA" id="ARBA00023015"/>
    </source>
</evidence>
<proteinExistence type="inferred from homology"/>
<evidence type="ECO:0000256" key="3">
    <source>
        <dbReference type="ARBA" id="ARBA00023125"/>
    </source>
</evidence>
<dbReference type="RefSeq" id="WP_105860100.1">
    <property type="nucleotide sequence ID" value="NZ_PUEJ01000001.1"/>
</dbReference>
<evidence type="ECO:0000256" key="1">
    <source>
        <dbReference type="ARBA" id="ARBA00009437"/>
    </source>
</evidence>
<dbReference type="OrthoDB" id="9803735at2"/>
<dbReference type="PRINTS" id="PR00039">
    <property type="entry name" value="HTHLYSR"/>
</dbReference>
<evidence type="ECO:0000313" key="8">
    <source>
        <dbReference type="Proteomes" id="UP000237682"/>
    </source>
</evidence>
<comment type="similarity">
    <text evidence="1">Belongs to the LysR transcriptional regulatory family.</text>
</comment>
<dbReference type="PANTHER" id="PTHR30419">
    <property type="entry name" value="HTH-TYPE TRANSCRIPTIONAL REGULATOR YBHD"/>
    <property type="match status" value="1"/>
</dbReference>
<dbReference type="SUPFAM" id="SSF53850">
    <property type="entry name" value="Periplasmic binding protein-like II"/>
    <property type="match status" value="1"/>
</dbReference>
<keyword evidence="8" id="KW-1185">Reference proteome</keyword>
<protein>
    <submittedName>
        <fullName evidence="7">Transcriptional regulator</fullName>
    </submittedName>
</protein>
<dbReference type="Gene3D" id="1.10.10.10">
    <property type="entry name" value="Winged helix-like DNA-binding domain superfamily/Winged helix DNA-binding domain"/>
    <property type="match status" value="1"/>
</dbReference>
<gene>
    <name evidence="7" type="ORF">C5L14_00630</name>
</gene>
<dbReference type="GO" id="GO:0005829">
    <property type="term" value="C:cytosol"/>
    <property type="evidence" value="ECO:0007669"/>
    <property type="project" value="TreeGrafter"/>
</dbReference>
<dbReference type="InterPro" id="IPR005119">
    <property type="entry name" value="LysR_subst-bd"/>
</dbReference>
<organism evidence="7 8">
    <name type="scientific">Labrys okinawensis</name>
    <dbReference type="NCBI Taxonomy" id="346911"/>
    <lineage>
        <taxon>Bacteria</taxon>
        <taxon>Pseudomonadati</taxon>
        <taxon>Pseudomonadota</taxon>
        <taxon>Alphaproteobacteria</taxon>
        <taxon>Hyphomicrobiales</taxon>
        <taxon>Xanthobacteraceae</taxon>
        <taxon>Labrys</taxon>
    </lineage>
</organism>
<dbReference type="EMBL" id="PUEJ01000001">
    <property type="protein sequence ID" value="PRH89134.1"/>
    <property type="molecule type" value="Genomic_DNA"/>
</dbReference>
<dbReference type="Pfam" id="PF03466">
    <property type="entry name" value="LysR_substrate"/>
    <property type="match status" value="1"/>
</dbReference>
<dbReference type="Pfam" id="PF00126">
    <property type="entry name" value="HTH_1"/>
    <property type="match status" value="1"/>
</dbReference>
<dbReference type="InterPro" id="IPR000847">
    <property type="entry name" value="LysR_HTH_N"/>
</dbReference>
<evidence type="ECO:0000256" key="4">
    <source>
        <dbReference type="ARBA" id="ARBA00023163"/>
    </source>
</evidence>
<dbReference type="Proteomes" id="UP000237682">
    <property type="component" value="Unassembled WGS sequence"/>
</dbReference>
<keyword evidence="3" id="KW-0238">DNA-binding</keyword>
<dbReference type="SUPFAM" id="SSF46785">
    <property type="entry name" value="Winged helix' DNA-binding domain"/>
    <property type="match status" value="1"/>
</dbReference>
<reference evidence="7 8" key="1">
    <citation type="submission" date="2018-02" db="EMBL/GenBank/DDBJ databases">
        <title>Whole genome sequencing of endophytic bacterium.</title>
        <authorList>
            <person name="Eedara R."/>
            <person name="Podile A.R."/>
        </authorList>
    </citation>
    <scope>NUCLEOTIDE SEQUENCE [LARGE SCALE GENOMIC DNA]</scope>
    <source>
        <strain evidence="7 8">RP1T</strain>
    </source>
</reference>
<dbReference type="GO" id="GO:0003677">
    <property type="term" value="F:DNA binding"/>
    <property type="evidence" value="ECO:0007669"/>
    <property type="project" value="UniProtKB-KW"/>
</dbReference>
<comment type="caution">
    <text evidence="7">The sequence shown here is derived from an EMBL/GenBank/DDBJ whole genome shotgun (WGS) entry which is preliminary data.</text>
</comment>
<dbReference type="Gene3D" id="3.40.190.290">
    <property type="match status" value="1"/>
</dbReference>
<evidence type="ECO:0000256" key="5">
    <source>
        <dbReference type="SAM" id="MobiDB-lite"/>
    </source>
</evidence>